<keyword evidence="1" id="KW-1133">Transmembrane helix</keyword>
<keyword evidence="1" id="KW-0812">Transmembrane</keyword>
<keyword evidence="1" id="KW-0472">Membrane</keyword>
<dbReference type="EMBL" id="BMJM01000009">
    <property type="protein sequence ID" value="GGE17521.1"/>
    <property type="molecule type" value="Genomic_DNA"/>
</dbReference>
<feature type="transmembrane region" description="Helical" evidence="1">
    <location>
        <begin position="21"/>
        <end position="44"/>
    </location>
</feature>
<sequence length="133" mass="14372">MTGGTSRWCRLDKRGAMAAEFALIIPILLVLIFGIFQIGIVFFANAGLKHGLGEAARTATLWPARSDETLASAVRSQSFGIVQAQLENPVVTHGVSQGAPYTEIAVTYTVPVSLLFIDLPSVTLTDRRRVFIP</sequence>
<dbReference type="InterPro" id="IPR012495">
    <property type="entry name" value="TadE-like_dom"/>
</dbReference>
<proteinExistence type="predicted"/>
<evidence type="ECO:0000259" key="2">
    <source>
        <dbReference type="Pfam" id="PF07811"/>
    </source>
</evidence>
<keyword evidence="4" id="KW-1185">Reference proteome</keyword>
<accession>A0A917EA12</accession>
<dbReference type="Pfam" id="PF07811">
    <property type="entry name" value="TadE"/>
    <property type="match status" value="1"/>
</dbReference>
<gene>
    <name evidence="3" type="ORF">GCM10011529_25020</name>
</gene>
<evidence type="ECO:0000313" key="3">
    <source>
        <dbReference type="EMBL" id="GGE17521.1"/>
    </source>
</evidence>
<dbReference type="AlphaFoldDB" id="A0A917EA12"/>
<comment type="caution">
    <text evidence="3">The sequence shown here is derived from an EMBL/GenBank/DDBJ whole genome shotgun (WGS) entry which is preliminary data.</text>
</comment>
<protein>
    <recommendedName>
        <fullName evidence="2">TadE-like domain-containing protein</fullName>
    </recommendedName>
</protein>
<feature type="domain" description="TadE-like" evidence="2">
    <location>
        <begin position="15"/>
        <end position="57"/>
    </location>
</feature>
<organism evidence="3 4">
    <name type="scientific">Sandarakinorhabdus glacialis</name>
    <dbReference type="NCBI Taxonomy" id="1614636"/>
    <lineage>
        <taxon>Bacteria</taxon>
        <taxon>Pseudomonadati</taxon>
        <taxon>Pseudomonadota</taxon>
        <taxon>Alphaproteobacteria</taxon>
        <taxon>Sphingomonadales</taxon>
        <taxon>Sphingosinicellaceae</taxon>
        <taxon>Sandarakinorhabdus</taxon>
    </lineage>
</organism>
<reference evidence="3" key="2">
    <citation type="submission" date="2020-09" db="EMBL/GenBank/DDBJ databases">
        <authorList>
            <person name="Sun Q."/>
            <person name="Zhou Y."/>
        </authorList>
    </citation>
    <scope>NUCLEOTIDE SEQUENCE</scope>
    <source>
        <strain evidence="3">CGMCC 1.15519</strain>
    </source>
</reference>
<name>A0A917EA12_9SPHN</name>
<dbReference type="Proteomes" id="UP000635071">
    <property type="component" value="Unassembled WGS sequence"/>
</dbReference>
<reference evidence="3" key="1">
    <citation type="journal article" date="2014" name="Int. J. Syst. Evol. Microbiol.">
        <title>Complete genome sequence of Corynebacterium casei LMG S-19264T (=DSM 44701T), isolated from a smear-ripened cheese.</title>
        <authorList>
            <consortium name="US DOE Joint Genome Institute (JGI-PGF)"/>
            <person name="Walter F."/>
            <person name="Albersmeier A."/>
            <person name="Kalinowski J."/>
            <person name="Ruckert C."/>
        </authorList>
    </citation>
    <scope>NUCLEOTIDE SEQUENCE</scope>
    <source>
        <strain evidence="3">CGMCC 1.15519</strain>
    </source>
</reference>
<evidence type="ECO:0000313" key="4">
    <source>
        <dbReference type="Proteomes" id="UP000635071"/>
    </source>
</evidence>
<evidence type="ECO:0000256" key="1">
    <source>
        <dbReference type="SAM" id="Phobius"/>
    </source>
</evidence>